<dbReference type="Proteomes" id="UP001331515">
    <property type="component" value="Unassembled WGS sequence"/>
</dbReference>
<sequence>MRMRIAQPAKPSTSHYSPAPTRQFWSDGPTEVKRGDSKQAATISEERAVQFAEWLKNNSQPLAQVEAYMRDSCQYRAGWIRAEHSKSIPEVLAMFPRLTTRGMMPGEK</sequence>
<feature type="region of interest" description="Disordered" evidence="1">
    <location>
        <begin position="1"/>
        <end position="41"/>
    </location>
</feature>
<name>A0AAN8DVB3_CHAGU</name>
<organism evidence="2 3">
    <name type="scientific">Champsocephalus gunnari</name>
    <name type="common">Mackerel icefish</name>
    <dbReference type="NCBI Taxonomy" id="52237"/>
    <lineage>
        <taxon>Eukaryota</taxon>
        <taxon>Metazoa</taxon>
        <taxon>Chordata</taxon>
        <taxon>Craniata</taxon>
        <taxon>Vertebrata</taxon>
        <taxon>Euteleostomi</taxon>
        <taxon>Actinopterygii</taxon>
        <taxon>Neopterygii</taxon>
        <taxon>Teleostei</taxon>
        <taxon>Neoteleostei</taxon>
        <taxon>Acanthomorphata</taxon>
        <taxon>Eupercaria</taxon>
        <taxon>Perciformes</taxon>
        <taxon>Notothenioidei</taxon>
        <taxon>Channichthyidae</taxon>
        <taxon>Champsocephalus</taxon>
    </lineage>
</organism>
<protein>
    <submittedName>
        <fullName evidence="2">Uncharacterized protein</fullName>
    </submittedName>
</protein>
<gene>
    <name evidence="2" type="ORF">CgunFtcFv8_010972</name>
</gene>
<comment type="caution">
    <text evidence="2">The sequence shown here is derived from an EMBL/GenBank/DDBJ whole genome shotgun (WGS) entry which is preliminary data.</text>
</comment>
<dbReference type="EMBL" id="JAURVH010001517">
    <property type="protein sequence ID" value="KAK5929761.1"/>
    <property type="molecule type" value="Genomic_DNA"/>
</dbReference>
<proteinExistence type="predicted"/>
<evidence type="ECO:0000313" key="2">
    <source>
        <dbReference type="EMBL" id="KAK5929761.1"/>
    </source>
</evidence>
<reference evidence="2 3" key="1">
    <citation type="journal article" date="2023" name="Mol. Biol. Evol.">
        <title>Genomics of Secondarily Temperate Adaptation in the Only Non-Antarctic Icefish.</title>
        <authorList>
            <person name="Rivera-Colon A.G."/>
            <person name="Rayamajhi N."/>
            <person name="Minhas B.F."/>
            <person name="Madrigal G."/>
            <person name="Bilyk K.T."/>
            <person name="Yoon V."/>
            <person name="Hune M."/>
            <person name="Gregory S."/>
            <person name="Cheng C.H.C."/>
            <person name="Catchen J.M."/>
        </authorList>
    </citation>
    <scope>NUCLEOTIDE SEQUENCE [LARGE SCALE GENOMIC DNA]</scope>
    <source>
        <tissue evidence="2">White muscle</tissue>
    </source>
</reference>
<evidence type="ECO:0000313" key="3">
    <source>
        <dbReference type="Proteomes" id="UP001331515"/>
    </source>
</evidence>
<dbReference type="AlphaFoldDB" id="A0AAN8DVB3"/>
<accession>A0AAN8DVB3</accession>
<keyword evidence="3" id="KW-1185">Reference proteome</keyword>
<evidence type="ECO:0000256" key="1">
    <source>
        <dbReference type="SAM" id="MobiDB-lite"/>
    </source>
</evidence>